<evidence type="ECO:0000256" key="1">
    <source>
        <dbReference type="ARBA" id="ARBA00022801"/>
    </source>
</evidence>
<accession>A0A2N1PRY5</accession>
<feature type="short sequence motif" description="HXTX 2" evidence="2">
    <location>
        <begin position="132"/>
        <end position="135"/>
    </location>
</feature>
<comment type="function">
    <text evidence="2">Hydrolyzes RNA 2',3'-cyclic phosphodiester to an RNA 2'-phosphomonoester.</text>
</comment>
<dbReference type="EMBL" id="PGXC01000003">
    <property type="protein sequence ID" value="PKK91099.1"/>
    <property type="molecule type" value="Genomic_DNA"/>
</dbReference>
<dbReference type="PANTHER" id="PTHR35561:SF1">
    <property type="entry name" value="RNA 2',3'-CYCLIC PHOSPHODIESTERASE"/>
    <property type="match status" value="1"/>
</dbReference>
<dbReference type="InterPro" id="IPR004175">
    <property type="entry name" value="RNA_CPDase"/>
</dbReference>
<comment type="catalytic activity">
    <reaction evidence="2">
        <text>a 3'-end 2',3'-cyclophospho-ribonucleotide-RNA + H2O = a 3'-end 2'-phospho-ribonucleotide-RNA + H(+)</text>
        <dbReference type="Rhea" id="RHEA:11828"/>
        <dbReference type="Rhea" id="RHEA-COMP:10464"/>
        <dbReference type="Rhea" id="RHEA-COMP:17353"/>
        <dbReference type="ChEBI" id="CHEBI:15377"/>
        <dbReference type="ChEBI" id="CHEBI:15378"/>
        <dbReference type="ChEBI" id="CHEBI:83064"/>
        <dbReference type="ChEBI" id="CHEBI:173113"/>
        <dbReference type="EC" id="3.1.4.58"/>
    </reaction>
</comment>
<evidence type="ECO:0000259" key="3">
    <source>
        <dbReference type="Pfam" id="PF02834"/>
    </source>
</evidence>
<dbReference type="InterPro" id="IPR009097">
    <property type="entry name" value="Cyclic_Pdiesterase"/>
</dbReference>
<keyword evidence="1 2" id="KW-0378">Hydrolase</keyword>
<feature type="short sequence motif" description="HXTX 1" evidence="2">
    <location>
        <begin position="43"/>
        <end position="46"/>
    </location>
</feature>
<dbReference type="AlphaFoldDB" id="A0A2N1PRY5"/>
<comment type="similarity">
    <text evidence="2">Belongs to the 2H phosphoesterase superfamily. ThpR family.</text>
</comment>
<organism evidence="4 5">
    <name type="scientific">Candidatus Wallbacteria bacterium HGW-Wallbacteria-1</name>
    <dbReference type="NCBI Taxonomy" id="2013854"/>
    <lineage>
        <taxon>Bacteria</taxon>
        <taxon>Candidatus Walliibacteriota</taxon>
    </lineage>
</organism>
<evidence type="ECO:0000313" key="4">
    <source>
        <dbReference type="EMBL" id="PKK91099.1"/>
    </source>
</evidence>
<dbReference type="HAMAP" id="MF_01940">
    <property type="entry name" value="RNA_CPDase"/>
    <property type="match status" value="1"/>
</dbReference>
<dbReference type="Gene3D" id="3.90.1140.10">
    <property type="entry name" value="Cyclic phosphodiesterase"/>
    <property type="match status" value="1"/>
</dbReference>
<evidence type="ECO:0000313" key="5">
    <source>
        <dbReference type="Proteomes" id="UP000233256"/>
    </source>
</evidence>
<feature type="active site" description="Proton acceptor" evidence="2">
    <location>
        <position position="132"/>
    </location>
</feature>
<gene>
    <name evidence="4" type="ORF">CVV64_04835</name>
</gene>
<evidence type="ECO:0000256" key="2">
    <source>
        <dbReference type="HAMAP-Rule" id="MF_01940"/>
    </source>
</evidence>
<feature type="domain" description="Phosphoesterase HXTX" evidence="3">
    <location>
        <begin position="11"/>
        <end position="93"/>
    </location>
</feature>
<protein>
    <recommendedName>
        <fullName evidence="2">RNA 2',3'-cyclic phosphodiesterase</fullName>
        <shortName evidence="2">RNA 2',3'-CPDase</shortName>
        <ecNumber evidence="2">3.1.4.58</ecNumber>
    </recommendedName>
</protein>
<feature type="domain" description="Phosphoesterase HXTX" evidence="3">
    <location>
        <begin position="104"/>
        <end position="183"/>
    </location>
</feature>
<proteinExistence type="inferred from homology"/>
<name>A0A2N1PRY5_9BACT</name>
<dbReference type="SUPFAM" id="SSF55144">
    <property type="entry name" value="LigT-like"/>
    <property type="match status" value="1"/>
</dbReference>
<dbReference type="GO" id="GO:0004113">
    <property type="term" value="F:2',3'-cyclic-nucleotide 3'-phosphodiesterase activity"/>
    <property type="evidence" value="ECO:0007669"/>
    <property type="project" value="InterPro"/>
</dbReference>
<sequence>MAYDIRAFIGIWPDETIRRKIRDLTGKNKVLNGISWVPHDNFHLTLKFLGQIPMDTLPKLFRILEKTSEALPPLTLTMKGALAFPNPDQPRVLCYGFENDIESQDLTKMAETFDTELEKIDFPKERRPFKAHATIARIRDYQNPGVMDAVESFMETDRKVRGLIWPVDEICLIRSELRPSRATYEVMASYPLLGDSEIDYSTDDDWNSE</sequence>
<reference evidence="4 5" key="1">
    <citation type="journal article" date="2017" name="ISME J.">
        <title>Potential for microbial H2 and metal transformations associated with novel bacteria and archaea in deep terrestrial subsurface sediments.</title>
        <authorList>
            <person name="Hernsdorf A.W."/>
            <person name="Amano Y."/>
            <person name="Miyakawa K."/>
            <person name="Ise K."/>
            <person name="Suzuki Y."/>
            <person name="Anantharaman K."/>
            <person name="Probst A."/>
            <person name="Burstein D."/>
            <person name="Thomas B.C."/>
            <person name="Banfield J.F."/>
        </authorList>
    </citation>
    <scope>NUCLEOTIDE SEQUENCE [LARGE SCALE GENOMIC DNA]</scope>
    <source>
        <strain evidence="4">HGW-Wallbacteria-1</strain>
    </source>
</reference>
<dbReference type="Proteomes" id="UP000233256">
    <property type="component" value="Unassembled WGS sequence"/>
</dbReference>
<feature type="active site" description="Proton donor" evidence="2">
    <location>
        <position position="43"/>
    </location>
</feature>
<dbReference type="EC" id="3.1.4.58" evidence="2"/>
<comment type="caution">
    <text evidence="4">The sequence shown here is derived from an EMBL/GenBank/DDBJ whole genome shotgun (WGS) entry which is preliminary data.</text>
</comment>
<dbReference type="Pfam" id="PF02834">
    <property type="entry name" value="LigT_PEase"/>
    <property type="match status" value="2"/>
</dbReference>
<dbReference type="PANTHER" id="PTHR35561">
    <property type="entry name" value="RNA 2',3'-CYCLIC PHOSPHODIESTERASE"/>
    <property type="match status" value="1"/>
</dbReference>
<dbReference type="NCBIfam" id="TIGR02258">
    <property type="entry name" value="2_5_ligase"/>
    <property type="match status" value="1"/>
</dbReference>
<dbReference type="InterPro" id="IPR014051">
    <property type="entry name" value="Phosphoesterase_HXTX"/>
</dbReference>
<dbReference type="GO" id="GO:0008664">
    <property type="term" value="F:RNA 2',3'-cyclic 3'-phosphodiesterase activity"/>
    <property type="evidence" value="ECO:0007669"/>
    <property type="project" value="UniProtKB-EC"/>
</dbReference>